<evidence type="ECO:0000256" key="6">
    <source>
        <dbReference type="ARBA" id="ARBA00022777"/>
    </source>
</evidence>
<dbReference type="GO" id="GO:0004370">
    <property type="term" value="F:glycerol kinase activity"/>
    <property type="evidence" value="ECO:0007669"/>
    <property type="project" value="UniProtKB-EC"/>
</dbReference>
<keyword evidence="15" id="KW-1185">Reference proteome</keyword>
<dbReference type="InterPro" id="IPR042018">
    <property type="entry name" value="GK1-3_metazoan-type"/>
</dbReference>
<keyword evidence="6 10" id="KW-0418">Kinase</keyword>
<feature type="compositionally biased region" description="Low complexity" evidence="11">
    <location>
        <begin position="43"/>
        <end position="55"/>
    </location>
</feature>
<dbReference type="Gene3D" id="3.30.420.40">
    <property type="match status" value="2"/>
</dbReference>
<dbReference type="Pfam" id="PF00370">
    <property type="entry name" value="FGGY_N"/>
    <property type="match status" value="1"/>
</dbReference>
<evidence type="ECO:0000256" key="5">
    <source>
        <dbReference type="ARBA" id="ARBA00022741"/>
    </source>
</evidence>
<keyword evidence="5" id="KW-0547">Nucleotide-binding</keyword>
<evidence type="ECO:0000256" key="8">
    <source>
        <dbReference type="ARBA" id="ARBA00022840"/>
    </source>
</evidence>
<dbReference type="GeneID" id="87804212"/>
<dbReference type="CDD" id="cd07792">
    <property type="entry name" value="ASKHA_NBD_FGGY_GK1-3-like"/>
    <property type="match status" value="1"/>
</dbReference>
<keyword evidence="4 10" id="KW-0808">Transferase</keyword>
<dbReference type="InterPro" id="IPR018485">
    <property type="entry name" value="FGGY_C"/>
</dbReference>
<reference evidence="14" key="1">
    <citation type="submission" date="2023-10" db="EMBL/GenBank/DDBJ databases">
        <authorList>
            <person name="Noh H."/>
        </authorList>
    </citation>
    <scope>NUCLEOTIDE SEQUENCE</scope>
    <source>
        <strain evidence="14">DUCC4014</strain>
    </source>
</reference>
<dbReference type="FunFam" id="3.30.420.40:FF:000108">
    <property type="entry name" value="Glycerol kinase, glycosomal"/>
    <property type="match status" value="1"/>
</dbReference>
<name>A0AAF1BFF0_9TREE</name>
<dbReference type="Proteomes" id="UP000827549">
    <property type="component" value="Chromosome 1"/>
</dbReference>
<feature type="domain" description="Carbohydrate kinase FGGY N-terminal" evidence="12">
    <location>
        <begin position="130"/>
        <end position="401"/>
    </location>
</feature>
<dbReference type="RefSeq" id="XP_062623399.1">
    <property type="nucleotide sequence ID" value="XM_062767415.1"/>
</dbReference>
<evidence type="ECO:0000256" key="10">
    <source>
        <dbReference type="RuleBase" id="RU003733"/>
    </source>
</evidence>
<evidence type="ECO:0000256" key="1">
    <source>
        <dbReference type="ARBA" id="ARBA00005190"/>
    </source>
</evidence>
<dbReference type="EC" id="2.7.1.30" evidence="3"/>
<evidence type="ECO:0000256" key="2">
    <source>
        <dbReference type="ARBA" id="ARBA00009156"/>
    </source>
</evidence>
<organism evidence="14 15">
    <name type="scientific">Vanrija pseudolonga</name>
    <dbReference type="NCBI Taxonomy" id="143232"/>
    <lineage>
        <taxon>Eukaryota</taxon>
        <taxon>Fungi</taxon>
        <taxon>Dikarya</taxon>
        <taxon>Basidiomycota</taxon>
        <taxon>Agaricomycotina</taxon>
        <taxon>Tremellomycetes</taxon>
        <taxon>Trichosporonales</taxon>
        <taxon>Trichosporonaceae</taxon>
        <taxon>Vanrija</taxon>
    </lineage>
</organism>
<dbReference type="InterPro" id="IPR043129">
    <property type="entry name" value="ATPase_NBD"/>
</dbReference>
<comment type="similarity">
    <text evidence="2 10">Belongs to the FGGY kinase family.</text>
</comment>
<dbReference type="EMBL" id="CP086714">
    <property type="protein sequence ID" value="WOO77367.1"/>
    <property type="molecule type" value="Genomic_DNA"/>
</dbReference>
<evidence type="ECO:0000259" key="13">
    <source>
        <dbReference type="Pfam" id="PF02782"/>
    </source>
</evidence>
<comment type="pathway">
    <text evidence="1">Polyol metabolism; glycerol degradation via glycerol kinase pathway; sn-glycerol 3-phosphate from glycerol: step 1/1.</text>
</comment>
<accession>A0AAF1BFF0</accession>
<dbReference type="GO" id="GO:0005739">
    <property type="term" value="C:mitochondrion"/>
    <property type="evidence" value="ECO:0007669"/>
    <property type="project" value="TreeGrafter"/>
</dbReference>
<evidence type="ECO:0000256" key="4">
    <source>
        <dbReference type="ARBA" id="ARBA00022679"/>
    </source>
</evidence>
<dbReference type="GO" id="GO:0006071">
    <property type="term" value="P:glycerol metabolic process"/>
    <property type="evidence" value="ECO:0007669"/>
    <property type="project" value="UniProtKB-KW"/>
</dbReference>
<dbReference type="PANTHER" id="PTHR10196:SF69">
    <property type="entry name" value="GLYCEROL KINASE"/>
    <property type="match status" value="1"/>
</dbReference>
<dbReference type="NCBIfam" id="NF000756">
    <property type="entry name" value="PRK00047.1"/>
    <property type="match status" value="1"/>
</dbReference>
<gene>
    <name evidence="14" type="primary">glpK_2</name>
    <name evidence="14" type="ORF">LOC62_01G000954</name>
</gene>
<evidence type="ECO:0000256" key="11">
    <source>
        <dbReference type="SAM" id="MobiDB-lite"/>
    </source>
</evidence>
<dbReference type="Pfam" id="PF02782">
    <property type="entry name" value="FGGY_C"/>
    <property type="match status" value="1"/>
</dbReference>
<dbReference type="FunFam" id="3.30.420.40:FF:000086">
    <property type="entry name" value="Glycerol kinase"/>
    <property type="match status" value="1"/>
</dbReference>
<evidence type="ECO:0000256" key="3">
    <source>
        <dbReference type="ARBA" id="ARBA00012099"/>
    </source>
</evidence>
<protein>
    <recommendedName>
        <fullName evidence="3">glycerol kinase</fullName>
        <ecNumber evidence="3">2.7.1.30</ecNumber>
    </recommendedName>
    <alternativeName>
        <fullName evidence="9">ATP:glycerol 3-phosphotransferase</fullName>
    </alternativeName>
</protein>
<dbReference type="PROSITE" id="PS00445">
    <property type="entry name" value="FGGY_KINASES_2"/>
    <property type="match status" value="1"/>
</dbReference>
<evidence type="ECO:0000313" key="15">
    <source>
        <dbReference type="Proteomes" id="UP000827549"/>
    </source>
</evidence>
<dbReference type="GO" id="GO:0006641">
    <property type="term" value="P:triglyceride metabolic process"/>
    <property type="evidence" value="ECO:0007669"/>
    <property type="project" value="TreeGrafter"/>
</dbReference>
<evidence type="ECO:0000256" key="9">
    <source>
        <dbReference type="ARBA" id="ARBA00043149"/>
    </source>
</evidence>
<dbReference type="AlphaFoldDB" id="A0AAF1BFF0"/>
<dbReference type="GO" id="GO:0046167">
    <property type="term" value="P:glycerol-3-phosphate biosynthetic process"/>
    <property type="evidence" value="ECO:0007669"/>
    <property type="project" value="TreeGrafter"/>
</dbReference>
<evidence type="ECO:0000256" key="7">
    <source>
        <dbReference type="ARBA" id="ARBA00022798"/>
    </source>
</evidence>
<dbReference type="InterPro" id="IPR018484">
    <property type="entry name" value="FGGY_N"/>
</dbReference>
<dbReference type="SUPFAM" id="SSF53067">
    <property type="entry name" value="Actin-like ATPase domain"/>
    <property type="match status" value="2"/>
</dbReference>
<dbReference type="PROSITE" id="PS00933">
    <property type="entry name" value="FGGY_KINASES_1"/>
    <property type="match status" value="1"/>
</dbReference>
<feature type="domain" description="Carbohydrate kinase FGGY C-terminal" evidence="13">
    <location>
        <begin position="411"/>
        <end position="606"/>
    </location>
</feature>
<proteinExistence type="inferred from homology"/>
<keyword evidence="8" id="KW-0067">ATP-binding</keyword>
<keyword evidence="7" id="KW-0319">Glycerol metabolism</keyword>
<sequence>MVLPAPLHDDSALAESPHSSPFPSPHPSRRPSMVAPRPVPHHSASSLSRRSSLASGPRPITRAEYSGDATPSLLSRAGSPVQPLANEKVQSRKSSFVGQHPGHVHLGGLGGLGGFSALDTRRELRHGSFIGSVDCGTTSTRFIIFDEQAKIITEHQTEYPQILPHAGWHEQNPIDLMDSVREVINNAVEKLEWMGWHRDSVKGIGITNQRETTVAWSKSTGQPLCNAIVWDDTRTVTVVRQFEDKLEAQGIAVEGADGKTKKATGRDALVNITGIPLSTYFSAVKLRWMLEHHKDVADAHERDDLLFGTVDSWFVYNLTGGVNGGIHIMDVTNASRTLLLELKTLKFHKSLLDFFGFRESILPKIVSSAEVYGEIAASMETTLTGVPIAGIAGDQQAALVGNKCFRRGEAKNTYGTGSFVLFNTGEEVVLSKNGLITTVGYQAGPNSKPVYALEGSIAVAGSAIKWYVGRMLRDQVNLIQESSDMDMLAGSVADTGGVYFVTAFAGLLAPYWDRSATGTLIGLTLYSTSAHIARATLEAMAFQSRAVLDVIENESGTKLEMLKVDGGVTNSDLAMQIQANIGGFKVCRPSMRESTALGAALLAGHALGLFGWDLNKPETLKDVNTADTYIFEPEIDAKTRRRMIRGWDRAVERARAWRDADNERELEEQEAEFEREEGLETLDGLA</sequence>
<dbReference type="PANTHER" id="PTHR10196">
    <property type="entry name" value="SUGAR KINASE"/>
    <property type="match status" value="1"/>
</dbReference>
<dbReference type="GO" id="GO:0005524">
    <property type="term" value="F:ATP binding"/>
    <property type="evidence" value="ECO:0007669"/>
    <property type="project" value="UniProtKB-KW"/>
</dbReference>
<dbReference type="InterPro" id="IPR018483">
    <property type="entry name" value="Carb_kinase_FGGY_CS"/>
</dbReference>
<feature type="compositionally biased region" description="Acidic residues" evidence="11">
    <location>
        <begin position="664"/>
        <end position="680"/>
    </location>
</feature>
<dbReference type="InterPro" id="IPR005999">
    <property type="entry name" value="Glycerol_kin"/>
</dbReference>
<dbReference type="NCBIfam" id="TIGR01311">
    <property type="entry name" value="glycerol_kin"/>
    <property type="match status" value="1"/>
</dbReference>
<evidence type="ECO:0000259" key="12">
    <source>
        <dbReference type="Pfam" id="PF00370"/>
    </source>
</evidence>
<feature type="region of interest" description="Disordered" evidence="11">
    <location>
        <begin position="660"/>
        <end position="686"/>
    </location>
</feature>
<feature type="region of interest" description="Disordered" evidence="11">
    <location>
        <begin position="1"/>
        <end position="93"/>
    </location>
</feature>
<evidence type="ECO:0000313" key="14">
    <source>
        <dbReference type="EMBL" id="WOO77367.1"/>
    </source>
</evidence>